<keyword evidence="3" id="KW-1185">Reference proteome</keyword>
<evidence type="ECO:0000313" key="2">
    <source>
        <dbReference type="EMBL" id="PKR80689.1"/>
    </source>
</evidence>
<accession>A0A2I0R2A1</accession>
<evidence type="ECO:0000259" key="1">
    <source>
        <dbReference type="Pfam" id="PF00561"/>
    </source>
</evidence>
<dbReference type="Pfam" id="PF00561">
    <property type="entry name" value="Abhydrolase_1"/>
    <property type="match status" value="1"/>
</dbReference>
<evidence type="ECO:0000313" key="3">
    <source>
        <dbReference type="Proteomes" id="UP000236654"/>
    </source>
</evidence>
<dbReference type="SUPFAM" id="SSF53474">
    <property type="entry name" value="alpha/beta-Hydrolases"/>
    <property type="match status" value="1"/>
</dbReference>
<reference evidence="2 3" key="1">
    <citation type="submission" date="2017-12" db="EMBL/GenBank/DDBJ databases">
        <title>The draft genome sequence of Brumimicrobium saltpan LHR20.</title>
        <authorList>
            <person name="Do Z.-J."/>
            <person name="Luo H.-R."/>
        </authorList>
    </citation>
    <scope>NUCLEOTIDE SEQUENCE [LARGE SCALE GENOMIC DNA]</scope>
    <source>
        <strain evidence="2 3">LHR20</strain>
    </source>
</reference>
<dbReference type="PANTHER" id="PTHR43265">
    <property type="entry name" value="ESTERASE ESTD"/>
    <property type="match status" value="1"/>
</dbReference>
<dbReference type="EMBL" id="PJNI01000008">
    <property type="protein sequence ID" value="PKR80689.1"/>
    <property type="molecule type" value="Genomic_DNA"/>
</dbReference>
<dbReference type="AlphaFoldDB" id="A0A2I0R2A1"/>
<organism evidence="2 3">
    <name type="scientific">Brumimicrobium salinarum</name>
    <dbReference type="NCBI Taxonomy" id="2058658"/>
    <lineage>
        <taxon>Bacteria</taxon>
        <taxon>Pseudomonadati</taxon>
        <taxon>Bacteroidota</taxon>
        <taxon>Flavobacteriia</taxon>
        <taxon>Flavobacteriales</taxon>
        <taxon>Crocinitomicaceae</taxon>
        <taxon>Brumimicrobium</taxon>
    </lineage>
</organism>
<dbReference type="GO" id="GO:0052689">
    <property type="term" value="F:carboxylic ester hydrolase activity"/>
    <property type="evidence" value="ECO:0007669"/>
    <property type="project" value="TreeGrafter"/>
</dbReference>
<name>A0A2I0R2A1_9FLAO</name>
<gene>
    <name evidence="2" type="ORF">CW751_07925</name>
</gene>
<dbReference type="InterPro" id="IPR000073">
    <property type="entry name" value="AB_hydrolase_1"/>
</dbReference>
<protein>
    <submittedName>
        <fullName evidence="2">Alpha/beta hydrolase</fullName>
    </submittedName>
</protein>
<dbReference type="PANTHER" id="PTHR43265:SF1">
    <property type="entry name" value="ESTERASE ESTD"/>
    <property type="match status" value="1"/>
</dbReference>
<comment type="caution">
    <text evidence="2">The sequence shown here is derived from an EMBL/GenBank/DDBJ whole genome shotgun (WGS) entry which is preliminary data.</text>
</comment>
<keyword evidence="2" id="KW-0378">Hydrolase</keyword>
<proteinExistence type="predicted"/>
<dbReference type="InterPro" id="IPR029058">
    <property type="entry name" value="AB_hydrolase_fold"/>
</dbReference>
<dbReference type="Gene3D" id="3.40.50.1820">
    <property type="entry name" value="alpha/beta hydrolase"/>
    <property type="match status" value="1"/>
</dbReference>
<dbReference type="Proteomes" id="UP000236654">
    <property type="component" value="Unassembled WGS sequence"/>
</dbReference>
<sequence>MEDHKSAPIVLIIPGSGPTDRNGNSLMLQANSYRMLAENLAENGISSLRYDKLMIGKSESSIEEKDLRFETNVKQVTALIDYLSKKKFENIILLGHSEGSLIGVLAAQQRSISKFISLAGTGRAIDEVLIQQIKEQNPNFEKEVNNILETLKQGDKVDDFSPELASLFRKSVQPYLISWLKYNPKDEIRKLEIPILILHGSTDIQVTKKDALLQKEGNDEAELKIIKGMNQRN</sequence>
<dbReference type="InterPro" id="IPR053145">
    <property type="entry name" value="AB_hydrolase_Est10"/>
</dbReference>
<feature type="domain" description="AB hydrolase-1" evidence="1">
    <location>
        <begin position="10"/>
        <end position="152"/>
    </location>
</feature>